<dbReference type="Gene3D" id="3.30.565.10">
    <property type="entry name" value="Histidine kinase-like ATPase, C-terminal domain"/>
    <property type="match status" value="1"/>
</dbReference>
<gene>
    <name evidence="3" type="ORF">J2I48_09890</name>
</gene>
<keyword evidence="1" id="KW-1133">Transmembrane helix</keyword>
<protein>
    <submittedName>
        <fullName evidence="3">Histidine kinase</fullName>
    </submittedName>
</protein>
<keyword evidence="4" id="KW-1185">Reference proteome</keyword>
<dbReference type="InterPro" id="IPR050640">
    <property type="entry name" value="Bact_2-comp_sensor_kinase"/>
</dbReference>
<dbReference type="EMBL" id="JAFMYU010000006">
    <property type="protein sequence ID" value="MBO0931306.1"/>
    <property type="molecule type" value="Genomic_DNA"/>
</dbReference>
<proteinExistence type="predicted"/>
<organism evidence="3 4">
    <name type="scientific">Fibrella aquatilis</name>
    <dbReference type="NCBI Taxonomy" id="2817059"/>
    <lineage>
        <taxon>Bacteria</taxon>
        <taxon>Pseudomonadati</taxon>
        <taxon>Bacteroidota</taxon>
        <taxon>Cytophagia</taxon>
        <taxon>Cytophagales</taxon>
        <taxon>Spirosomataceae</taxon>
        <taxon>Fibrella</taxon>
    </lineage>
</organism>
<dbReference type="InterPro" id="IPR036890">
    <property type="entry name" value="HATPase_C_sf"/>
</dbReference>
<evidence type="ECO:0000313" key="4">
    <source>
        <dbReference type="Proteomes" id="UP000664795"/>
    </source>
</evidence>
<dbReference type="PANTHER" id="PTHR34220">
    <property type="entry name" value="SENSOR HISTIDINE KINASE YPDA"/>
    <property type="match status" value="1"/>
</dbReference>
<dbReference type="InterPro" id="IPR010559">
    <property type="entry name" value="Sig_transdc_His_kin_internal"/>
</dbReference>
<dbReference type="GO" id="GO:0016020">
    <property type="term" value="C:membrane"/>
    <property type="evidence" value="ECO:0007669"/>
    <property type="project" value="InterPro"/>
</dbReference>
<sequence length="401" mass="45314">MTSSATPPAPPSVGEPTKIGPVNQLWQFWQKRWPLVLIAGGVLWLLLSISMAPLTEWVNAFHVSHKAAGQVGATTFTDDFMRGWNARGRGEPAPGMKDVALWWKLVGTVLLPFCLLLTGIGYYIYWHFARKTLFDNQSNNWLIFFVSAFFIWFIWFALASTTLYISPTTSKAGFDAALPTFTMCFWVGQLLIMHLWVRQGEDNALAQATREAELSALTAQVNPPFIFNALRQLQASAQSENLPRTEQSLAQLAGIMQYVLEESRKQQTDISREIEFIRDYLRLQKLRLPHRDTIQISTDVRWDGKAAFVVPLLLNPLIENAFKYGISMQQPCAVSIQLHVADGVLTFRSENSILPRTELEKGTGLGLANVRKRLYLAYPKKHRLTIGEADNIYTVVLNIQL</sequence>
<dbReference type="SUPFAM" id="SSF55874">
    <property type="entry name" value="ATPase domain of HSP90 chaperone/DNA topoisomerase II/histidine kinase"/>
    <property type="match status" value="1"/>
</dbReference>
<dbReference type="AlphaFoldDB" id="A0A939G3P8"/>
<evidence type="ECO:0000259" key="2">
    <source>
        <dbReference type="Pfam" id="PF06580"/>
    </source>
</evidence>
<keyword evidence="1" id="KW-0812">Transmembrane</keyword>
<feature type="transmembrane region" description="Helical" evidence="1">
    <location>
        <begin position="141"/>
        <end position="165"/>
    </location>
</feature>
<evidence type="ECO:0000313" key="3">
    <source>
        <dbReference type="EMBL" id="MBO0931306.1"/>
    </source>
</evidence>
<keyword evidence="3" id="KW-0418">Kinase</keyword>
<keyword evidence="3" id="KW-0808">Transferase</keyword>
<feature type="domain" description="Signal transduction histidine kinase internal region" evidence="2">
    <location>
        <begin position="212"/>
        <end position="291"/>
    </location>
</feature>
<dbReference type="RefSeq" id="WP_207335272.1">
    <property type="nucleotide sequence ID" value="NZ_JAFMYU010000006.1"/>
</dbReference>
<dbReference type="PANTHER" id="PTHR34220:SF7">
    <property type="entry name" value="SENSOR HISTIDINE KINASE YPDA"/>
    <property type="match status" value="1"/>
</dbReference>
<comment type="caution">
    <text evidence="3">The sequence shown here is derived from an EMBL/GenBank/DDBJ whole genome shotgun (WGS) entry which is preliminary data.</text>
</comment>
<feature type="transmembrane region" description="Helical" evidence="1">
    <location>
        <begin position="101"/>
        <end position="129"/>
    </location>
</feature>
<accession>A0A939G3P8</accession>
<name>A0A939G3P8_9BACT</name>
<feature type="transmembrane region" description="Helical" evidence="1">
    <location>
        <begin position="33"/>
        <end position="54"/>
    </location>
</feature>
<evidence type="ECO:0000256" key="1">
    <source>
        <dbReference type="SAM" id="Phobius"/>
    </source>
</evidence>
<dbReference type="Pfam" id="PF06580">
    <property type="entry name" value="His_kinase"/>
    <property type="match status" value="1"/>
</dbReference>
<dbReference type="GO" id="GO:0000155">
    <property type="term" value="F:phosphorelay sensor kinase activity"/>
    <property type="evidence" value="ECO:0007669"/>
    <property type="project" value="InterPro"/>
</dbReference>
<keyword evidence="1" id="KW-0472">Membrane</keyword>
<feature type="transmembrane region" description="Helical" evidence="1">
    <location>
        <begin position="177"/>
        <end position="197"/>
    </location>
</feature>
<reference evidence="3 4" key="1">
    <citation type="submission" date="2021-03" db="EMBL/GenBank/DDBJ databases">
        <title>Fibrella sp. HMF5036 genome sequencing and assembly.</title>
        <authorList>
            <person name="Kang H."/>
            <person name="Kim H."/>
            <person name="Bae S."/>
            <person name="Joh K."/>
        </authorList>
    </citation>
    <scope>NUCLEOTIDE SEQUENCE [LARGE SCALE GENOMIC DNA]</scope>
    <source>
        <strain evidence="3 4">HMF5036</strain>
    </source>
</reference>
<dbReference type="Proteomes" id="UP000664795">
    <property type="component" value="Unassembled WGS sequence"/>
</dbReference>